<dbReference type="EnsemblPlants" id="KEH22418">
    <property type="protein sequence ID" value="KEH22418"/>
    <property type="gene ID" value="MTR_7g046055"/>
</dbReference>
<evidence type="ECO:0000313" key="3">
    <source>
        <dbReference type="Proteomes" id="UP000002051"/>
    </source>
</evidence>
<evidence type="ECO:0000313" key="2">
    <source>
        <dbReference type="EnsemblPlants" id="KEH22418"/>
    </source>
</evidence>
<dbReference type="EMBL" id="CM001223">
    <property type="protein sequence ID" value="KEH22418.1"/>
    <property type="molecule type" value="Genomic_DNA"/>
</dbReference>
<protein>
    <submittedName>
        <fullName evidence="1 2">Uncharacterized protein</fullName>
    </submittedName>
</protein>
<reference evidence="1 3" key="1">
    <citation type="journal article" date="2011" name="Nature">
        <title>The Medicago genome provides insight into the evolution of rhizobial symbioses.</title>
        <authorList>
            <person name="Young N.D."/>
            <person name="Debelle F."/>
            <person name="Oldroyd G.E."/>
            <person name="Geurts R."/>
            <person name="Cannon S.B."/>
            <person name="Udvardi M.K."/>
            <person name="Benedito V.A."/>
            <person name="Mayer K.F."/>
            <person name="Gouzy J."/>
            <person name="Schoof H."/>
            <person name="Van de Peer Y."/>
            <person name="Proost S."/>
            <person name="Cook D.R."/>
            <person name="Meyers B.C."/>
            <person name="Spannagl M."/>
            <person name="Cheung F."/>
            <person name="De Mita S."/>
            <person name="Krishnakumar V."/>
            <person name="Gundlach H."/>
            <person name="Zhou S."/>
            <person name="Mudge J."/>
            <person name="Bharti A.K."/>
            <person name="Murray J.D."/>
            <person name="Naoumkina M.A."/>
            <person name="Rosen B."/>
            <person name="Silverstein K.A."/>
            <person name="Tang H."/>
            <person name="Rombauts S."/>
            <person name="Zhao P.X."/>
            <person name="Zhou P."/>
            <person name="Barbe V."/>
            <person name="Bardou P."/>
            <person name="Bechner M."/>
            <person name="Bellec A."/>
            <person name="Berger A."/>
            <person name="Berges H."/>
            <person name="Bidwell S."/>
            <person name="Bisseling T."/>
            <person name="Choisne N."/>
            <person name="Couloux A."/>
            <person name="Denny R."/>
            <person name="Deshpande S."/>
            <person name="Dai X."/>
            <person name="Doyle J.J."/>
            <person name="Dudez A.M."/>
            <person name="Farmer A.D."/>
            <person name="Fouteau S."/>
            <person name="Franken C."/>
            <person name="Gibelin C."/>
            <person name="Gish J."/>
            <person name="Goldstein S."/>
            <person name="Gonzalez A.J."/>
            <person name="Green P.J."/>
            <person name="Hallab A."/>
            <person name="Hartog M."/>
            <person name="Hua A."/>
            <person name="Humphray S.J."/>
            <person name="Jeong D.H."/>
            <person name="Jing Y."/>
            <person name="Jocker A."/>
            <person name="Kenton S.M."/>
            <person name="Kim D.J."/>
            <person name="Klee K."/>
            <person name="Lai H."/>
            <person name="Lang C."/>
            <person name="Lin S."/>
            <person name="Macmil S.L."/>
            <person name="Magdelenat G."/>
            <person name="Matthews L."/>
            <person name="McCorrison J."/>
            <person name="Monaghan E.L."/>
            <person name="Mun J.H."/>
            <person name="Najar F.Z."/>
            <person name="Nicholson C."/>
            <person name="Noirot C."/>
            <person name="O'Bleness M."/>
            <person name="Paule C.R."/>
            <person name="Poulain J."/>
            <person name="Prion F."/>
            <person name="Qin B."/>
            <person name="Qu C."/>
            <person name="Retzel E.F."/>
            <person name="Riddle C."/>
            <person name="Sallet E."/>
            <person name="Samain S."/>
            <person name="Samson N."/>
            <person name="Sanders I."/>
            <person name="Saurat O."/>
            <person name="Scarpelli C."/>
            <person name="Schiex T."/>
            <person name="Segurens B."/>
            <person name="Severin A.J."/>
            <person name="Sherrier D.J."/>
            <person name="Shi R."/>
            <person name="Sims S."/>
            <person name="Singer S.R."/>
            <person name="Sinharoy S."/>
            <person name="Sterck L."/>
            <person name="Viollet A."/>
            <person name="Wang B.B."/>
            <person name="Wang K."/>
            <person name="Wang M."/>
            <person name="Wang X."/>
            <person name="Warfsmann J."/>
            <person name="Weissenbach J."/>
            <person name="White D.D."/>
            <person name="White J.D."/>
            <person name="Wiley G.B."/>
            <person name="Wincker P."/>
            <person name="Xing Y."/>
            <person name="Yang L."/>
            <person name="Yao Z."/>
            <person name="Ying F."/>
            <person name="Zhai J."/>
            <person name="Zhou L."/>
            <person name="Zuber A."/>
            <person name="Denarie J."/>
            <person name="Dixon R.A."/>
            <person name="May G.D."/>
            <person name="Schwartz D.C."/>
            <person name="Rogers J."/>
            <person name="Quetier F."/>
            <person name="Town C.D."/>
            <person name="Roe B.A."/>
        </authorList>
    </citation>
    <scope>NUCLEOTIDE SEQUENCE [LARGE SCALE GENOMIC DNA]</scope>
    <source>
        <strain evidence="1">A17</strain>
        <strain evidence="2 3">cv. Jemalong A17</strain>
    </source>
</reference>
<reference evidence="2" key="3">
    <citation type="submission" date="2015-04" db="UniProtKB">
        <authorList>
            <consortium name="EnsemblPlants"/>
        </authorList>
    </citation>
    <scope>IDENTIFICATION</scope>
    <source>
        <strain evidence="2">cv. Jemalong A17</strain>
    </source>
</reference>
<organism evidence="1 3">
    <name type="scientific">Medicago truncatula</name>
    <name type="common">Barrel medic</name>
    <name type="synonym">Medicago tribuloides</name>
    <dbReference type="NCBI Taxonomy" id="3880"/>
    <lineage>
        <taxon>Eukaryota</taxon>
        <taxon>Viridiplantae</taxon>
        <taxon>Streptophyta</taxon>
        <taxon>Embryophyta</taxon>
        <taxon>Tracheophyta</taxon>
        <taxon>Spermatophyta</taxon>
        <taxon>Magnoliopsida</taxon>
        <taxon>eudicotyledons</taxon>
        <taxon>Gunneridae</taxon>
        <taxon>Pentapetalae</taxon>
        <taxon>rosids</taxon>
        <taxon>fabids</taxon>
        <taxon>Fabales</taxon>
        <taxon>Fabaceae</taxon>
        <taxon>Papilionoideae</taxon>
        <taxon>50 kb inversion clade</taxon>
        <taxon>NPAAA clade</taxon>
        <taxon>Hologalegina</taxon>
        <taxon>IRL clade</taxon>
        <taxon>Trifolieae</taxon>
        <taxon>Medicago</taxon>
    </lineage>
</organism>
<reference evidence="1 3" key="2">
    <citation type="journal article" date="2014" name="BMC Genomics">
        <title>An improved genome release (version Mt4.0) for the model legume Medicago truncatula.</title>
        <authorList>
            <person name="Tang H."/>
            <person name="Krishnakumar V."/>
            <person name="Bidwell S."/>
            <person name="Rosen B."/>
            <person name="Chan A."/>
            <person name="Zhou S."/>
            <person name="Gentzbittel L."/>
            <person name="Childs K.L."/>
            <person name="Yandell M."/>
            <person name="Gundlach H."/>
            <person name="Mayer K.F."/>
            <person name="Schwartz D.C."/>
            <person name="Town C.D."/>
        </authorList>
    </citation>
    <scope>GENOME REANNOTATION</scope>
    <source>
        <strain evidence="1">A17</strain>
        <strain evidence="2 3">cv. Jemalong A17</strain>
    </source>
</reference>
<evidence type="ECO:0000313" key="1">
    <source>
        <dbReference type="EMBL" id="KEH22418.1"/>
    </source>
</evidence>
<dbReference type="HOGENOM" id="CLU_2999521_0_0_1"/>
<dbReference type="AlphaFoldDB" id="A0A072TZY6"/>
<keyword evidence="3" id="KW-1185">Reference proteome</keyword>
<gene>
    <name evidence="1" type="ordered locus">MTR_7g046055</name>
</gene>
<accession>A0A072TZY6</accession>
<name>A0A072TZY6_MEDTR</name>
<proteinExistence type="predicted"/>
<sequence>MVRFKAHNDGVKGYNAIWFYQVPKVYNPLQISLGDGTTPGPTTFVGKSRLSVALRVD</sequence>
<dbReference type="Proteomes" id="UP000002051">
    <property type="component" value="Unassembled WGS sequence"/>
</dbReference>